<evidence type="ECO:0000313" key="4">
    <source>
        <dbReference type="EMBL" id="TQL43526.1"/>
    </source>
</evidence>
<protein>
    <submittedName>
        <fullName evidence="4">Fic family protein</fullName>
    </submittedName>
</protein>
<dbReference type="Gene3D" id="1.10.3290.10">
    <property type="entry name" value="Fido-like domain"/>
    <property type="match status" value="1"/>
</dbReference>
<dbReference type="EMBL" id="VFON01000001">
    <property type="protein sequence ID" value="TQL43526.1"/>
    <property type="molecule type" value="Genomic_DNA"/>
</dbReference>
<dbReference type="PROSITE" id="PS51459">
    <property type="entry name" value="FIDO"/>
    <property type="match status" value="1"/>
</dbReference>
<dbReference type="PANTHER" id="PTHR13504">
    <property type="entry name" value="FIDO DOMAIN-CONTAINING PROTEIN DDB_G0283145"/>
    <property type="match status" value="1"/>
</dbReference>
<keyword evidence="5" id="KW-1185">Reference proteome</keyword>
<dbReference type="OrthoDB" id="9813719at2"/>
<gene>
    <name evidence="4" type="ORF">FB468_1548</name>
</gene>
<dbReference type="InterPro" id="IPR040198">
    <property type="entry name" value="Fido_containing"/>
</dbReference>
<keyword evidence="2" id="KW-0067">ATP-binding</keyword>
<sequence length="401" mass="42656">MTNRGRTSGTGAWPAVEYEPHPWVRTGEEVASRRALMRARGDYEAAVPPTIADVAVVVSGEVQALAADASGELARFDAEVGAIAAPFTGILLRTESASSSEIENLTASAKQVALAELGASDSANARLVAANVRAMEAALAVAENISEESIIAMHAALLEESDRDHTGRFRDQQVWIGGGGISPHEATFVPPHHSRVQPLMHDLVQFAGRTDIPVLVQAALAHAQFETIHPFTDGNGRTGRALIHTILKQGGLTRNLAVPVSAGLLANTQRYFDALGEFRSGNPEAIIGAVAQAAFHAVENGSRLVTDLRECEAAWAKHIPARRGSAVARLSDVLLAQPVVTTQIVAERLHVSIPAAQNAIDRFAAAGALLPVHAQRRNRVWFAPQILAALDSFGSRARRSR</sequence>
<dbReference type="InterPro" id="IPR003812">
    <property type="entry name" value="Fido"/>
</dbReference>
<dbReference type="GO" id="GO:0005524">
    <property type="term" value="F:ATP binding"/>
    <property type="evidence" value="ECO:0007669"/>
    <property type="project" value="UniProtKB-KW"/>
</dbReference>
<keyword evidence="2" id="KW-0547">Nucleotide-binding</keyword>
<feature type="active site" evidence="1">
    <location>
        <position position="229"/>
    </location>
</feature>
<accession>A0A542Y633</accession>
<proteinExistence type="predicted"/>
<dbReference type="AlphaFoldDB" id="A0A542Y633"/>
<dbReference type="SUPFAM" id="SSF140931">
    <property type="entry name" value="Fic-like"/>
    <property type="match status" value="1"/>
</dbReference>
<dbReference type="PANTHER" id="PTHR13504:SF38">
    <property type="entry name" value="FIDO DOMAIN-CONTAINING PROTEIN"/>
    <property type="match status" value="1"/>
</dbReference>
<comment type="caution">
    <text evidence="4">The sequence shown here is derived from an EMBL/GenBank/DDBJ whole genome shotgun (WGS) entry which is preliminary data.</text>
</comment>
<dbReference type="RefSeq" id="WP_141886827.1">
    <property type="nucleotide sequence ID" value="NZ_BAAAUY010000002.1"/>
</dbReference>
<organism evidence="4 5">
    <name type="scientific">Leucobacter komagatae</name>
    <dbReference type="NCBI Taxonomy" id="55969"/>
    <lineage>
        <taxon>Bacteria</taxon>
        <taxon>Bacillati</taxon>
        <taxon>Actinomycetota</taxon>
        <taxon>Actinomycetes</taxon>
        <taxon>Micrococcales</taxon>
        <taxon>Microbacteriaceae</taxon>
        <taxon>Leucobacter</taxon>
    </lineage>
</organism>
<evidence type="ECO:0000256" key="1">
    <source>
        <dbReference type="PIRSR" id="PIRSR640198-1"/>
    </source>
</evidence>
<evidence type="ECO:0000259" key="3">
    <source>
        <dbReference type="PROSITE" id="PS51459"/>
    </source>
</evidence>
<evidence type="ECO:0000256" key="2">
    <source>
        <dbReference type="PIRSR" id="PIRSR640198-2"/>
    </source>
</evidence>
<dbReference type="Pfam" id="PF02661">
    <property type="entry name" value="Fic"/>
    <property type="match status" value="1"/>
</dbReference>
<dbReference type="InterPro" id="IPR036597">
    <property type="entry name" value="Fido-like_dom_sf"/>
</dbReference>
<feature type="binding site" evidence="2">
    <location>
        <begin position="233"/>
        <end position="240"/>
    </location>
    <ligand>
        <name>ATP</name>
        <dbReference type="ChEBI" id="CHEBI:30616"/>
    </ligand>
</feature>
<evidence type="ECO:0000313" key="5">
    <source>
        <dbReference type="Proteomes" id="UP000319094"/>
    </source>
</evidence>
<dbReference type="Proteomes" id="UP000319094">
    <property type="component" value="Unassembled WGS sequence"/>
</dbReference>
<name>A0A542Y633_9MICO</name>
<reference evidence="4 5" key="1">
    <citation type="submission" date="2019-06" db="EMBL/GenBank/DDBJ databases">
        <title>Sequencing the genomes of 1000 actinobacteria strains.</title>
        <authorList>
            <person name="Klenk H.-P."/>
        </authorList>
    </citation>
    <scope>NUCLEOTIDE SEQUENCE [LARGE SCALE GENOMIC DNA]</scope>
    <source>
        <strain evidence="4 5">DSM 8803</strain>
    </source>
</reference>
<feature type="domain" description="Fido" evidence="3">
    <location>
        <begin position="145"/>
        <end position="292"/>
    </location>
</feature>